<name>A0A964FG50_9CYAN</name>
<dbReference type="RefSeq" id="WP_229639243.1">
    <property type="nucleotide sequence ID" value="NZ_JADWDC010000007.1"/>
</dbReference>
<organism evidence="3 4">
    <name type="scientific">Waterburya agarophytonicola KI4</name>
    <dbReference type="NCBI Taxonomy" id="2874699"/>
    <lineage>
        <taxon>Bacteria</taxon>
        <taxon>Bacillati</taxon>
        <taxon>Cyanobacteriota</taxon>
        <taxon>Cyanophyceae</taxon>
        <taxon>Pleurocapsales</taxon>
        <taxon>Hyellaceae</taxon>
        <taxon>Waterburya</taxon>
        <taxon>Waterburya agarophytonicola</taxon>
    </lineage>
</organism>
<reference evidence="3" key="1">
    <citation type="journal article" date="2021" name="Antonie Van Leeuwenhoek">
        <title>Draft genome and description of Waterburya agarophytonicola gen. nov. sp. nov. (Pleurocapsales, Cyanobacteria): a seaweed symbiont.</title>
        <authorList>
            <person name="Bonthond G."/>
            <person name="Shalygin S."/>
            <person name="Bayer T."/>
            <person name="Weinberger F."/>
        </authorList>
    </citation>
    <scope>NUCLEOTIDE SEQUENCE</scope>
    <source>
        <strain evidence="3">KI4</strain>
    </source>
</reference>
<dbReference type="PRINTS" id="PR01438">
    <property type="entry name" value="UNVRSLSTRESS"/>
</dbReference>
<sequence>MLNKILYADSGADNAQDMLKILLELPATKNSQVTVLRVISPKTTEEESAAQEQAESKIEELITKLGIDRGKVSNRVEEGEAKTTVLKVAQEIDASLIIMGSRGLGKLQSILSNSVSQYVFQLTERSMLLVKDDIYVKKLKRVMVAIDKSPAASYALDVTLAMLQGYKDAEILLTRVNPDLDSNLALSKEDMENNPILAPAIAKVKRMGIDYQCLVTGGRPAQKICSLAEARNIDLLVLGSPERRPSIAKNLPDIERLLGSSLSDYIRIKAPCPVLLARQEEA</sequence>
<feature type="domain" description="UspA" evidence="2">
    <location>
        <begin position="1"/>
        <end position="131"/>
    </location>
</feature>
<dbReference type="InterPro" id="IPR006016">
    <property type="entry name" value="UspA"/>
</dbReference>
<dbReference type="Gene3D" id="3.40.50.620">
    <property type="entry name" value="HUPs"/>
    <property type="match status" value="2"/>
</dbReference>
<dbReference type="PANTHER" id="PTHR46268">
    <property type="entry name" value="STRESS RESPONSE PROTEIN NHAX"/>
    <property type="match status" value="1"/>
</dbReference>
<proteinExistence type="inferred from homology"/>
<dbReference type="PANTHER" id="PTHR46268:SF8">
    <property type="entry name" value="UNIVERSAL STRESS PROTEIN SLL1388"/>
    <property type="match status" value="1"/>
</dbReference>
<protein>
    <submittedName>
        <fullName evidence="3">Universal stress protein</fullName>
    </submittedName>
</protein>
<accession>A0A964FG50</accession>
<feature type="domain" description="UspA" evidence="2">
    <location>
        <begin position="140"/>
        <end position="278"/>
    </location>
</feature>
<dbReference type="InterPro" id="IPR014729">
    <property type="entry name" value="Rossmann-like_a/b/a_fold"/>
</dbReference>
<comment type="caution">
    <text evidence="3">The sequence shown here is derived from an EMBL/GenBank/DDBJ whole genome shotgun (WGS) entry which is preliminary data.</text>
</comment>
<dbReference type="CDD" id="cd00293">
    <property type="entry name" value="USP-like"/>
    <property type="match status" value="2"/>
</dbReference>
<evidence type="ECO:0000259" key="2">
    <source>
        <dbReference type="Pfam" id="PF00582"/>
    </source>
</evidence>
<comment type="similarity">
    <text evidence="1">Belongs to the universal stress protein A family.</text>
</comment>
<dbReference type="EMBL" id="JADWDC010000007">
    <property type="protein sequence ID" value="MCC0176204.1"/>
    <property type="molecule type" value="Genomic_DNA"/>
</dbReference>
<dbReference type="Proteomes" id="UP000729733">
    <property type="component" value="Unassembled WGS sequence"/>
</dbReference>
<dbReference type="AlphaFoldDB" id="A0A964FG50"/>
<keyword evidence="4" id="KW-1185">Reference proteome</keyword>
<dbReference type="InterPro" id="IPR006015">
    <property type="entry name" value="Universal_stress_UspA"/>
</dbReference>
<dbReference type="SUPFAM" id="SSF52402">
    <property type="entry name" value="Adenine nucleotide alpha hydrolases-like"/>
    <property type="match status" value="2"/>
</dbReference>
<evidence type="ECO:0000256" key="1">
    <source>
        <dbReference type="ARBA" id="ARBA00008791"/>
    </source>
</evidence>
<dbReference type="Pfam" id="PF00582">
    <property type="entry name" value="Usp"/>
    <property type="match status" value="2"/>
</dbReference>
<evidence type="ECO:0000313" key="4">
    <source>
        <dbReference type="Proteomes" id="UP000729733"/>
    </source>
</evidence>
<gene>
    <name evidence="3" type="ORF">I4641_04340</name>
</gene>
<evidence type="ECO:0000313" key="3">
    <source>
        <dbReference type="EMBL" id="MCC0176204.1"/>
    </source>
</evidence>